<organism evidence="1">
    <name type="scientific">Aegilops tauschii</name>
    <name type="common">Tausch's goatgrass</name>
    <name type="synonym">Aegilops squarrosa</name>
    <dbReference type="NCBI Taxonomy" id="37682"/>
    <lineage>
        <taxon>Eukaryota</taxon>
        <taxon>Viridiplantae</taxon>
        <taxon>Streptophyta</taxon>
        <taxon>Embryophyta</taxon>
        <taxon>Tracheophyta</taxon>
        <taxon>Spermatophyta</taxon>
        <taxon>Magnoliopsida</taxon>
        <taxon>Liliopsida</taxon>
        <taxon>Poales</taxon>
        <taxon>Poaceae</taxon>
        <taxon>BOP clade</taxon>
        <taxon>Pooideae</taxon>
        <taxon>Triticodae</taxon>
        <taxon>Triticeae</taxon>
        <taxon>Triticinae</taxon>
        <taxon>Aegilops</taxon>
    </lineage>
</organism>
<proteinExistence type="predicted"/>
<sequence length="150" mass="17074">MGKRAEPRDMWLWKRRRVSLPPNAIIFRSYKIWPSSLDSPRLGREMDPIFLAAAATTWVLNKLLDHLKDAAIQALLGSEGFNKDVKHLVHELSRANLVLGSVTAGATSGVMIGNQELARQITEVLEQAVKLAKYLDKLRYYDLEEKVRLY</sequence>
<dbReference type="EnsemblPlants" id="EMT01435">
    <property type="protein sequence ID" value="EMT01435"/>
    <property type="gene ID" value="F775_02047"/>
</dbReference>
<dbReference type="AlphaFoldDB" id="R7VZZ4"/>
<evidence type="ECO:0000313" key="1">
    <source>
        <dbReference type="EnsemblPlants" id="EMT01435"/>
    </source>
</evidence>
<dbReference type="ExpressionAtlas" id="R7VZZ4">
    <property type="expression patterns" value="baseline"/>
</dbReference>
<reference evidence="1" key="1">
    <citation type="submission" date="2015-06" db="UniProtKB">
        <authorList>
            <consortium name="EnsemblPlants"/>
        </authorList>
    </citation>
    <scope>IDENTIFICATION</scope>
</reference>
<accession>R7VZZ4</accession>
<name>R7VZZ4_AEGTA</name>
<protein>
    <recommendedName>
        <fullName evidence="2">Rx N-terminal domain-containing protein</fullName>
    </recommendedName>
</protein>
<evidence type="ECO:0008006" key="2">
    <source>
        <dbReference type="Google" id="ProtNLM"/>
    </source>
</evidence>